<name>A0ABR4Q1D5_9CEST</name>
<dbReference type="Proteomes" id="UP001651158">
    <property type="component" value="Unassembled WGS sequence"/>
</dbReference>
<dbReference type="Pfam" id="PF06910">
    <property type="entry name" value="MEA1"/>
    <property type="match status" value="1"/>
</dbReference>
<feature type="region of interest" description="Disordered" evidence="1">
    <location>
        <begin position="1"/>
        <end position="66"/>
    </location>
</feature>
<protein>
    <recommendedName>
        <fullName evidence="4">Male-enhanced antigen 1</fullName>
    </recommendedName>
</protein>
<gene>
    <name evidence="2" type="ORF">TcWFU_001856</name>
</gene>
<evidence type="ECO:0000256" key="1">
    <source>
        <dbReference type="SAM" id="MobiDB-lite"/>
    </source>
</evidence>
<keyword evidence="3" id="KW-1185">Reference proteome</keyword>
<reference evidence="2 3" key="1">
    <citation type="journal article" date="2022" name="Front. Cell. Infect. Microbiol.">
        <title>The Genomes of Two Strains of Taenia crassiceps the Animal Model for the Study of Human Cysticercosis.</title>
        <authorList>
            <person name="Bobes R.J."/>
            <person name="Estrada K."/>
            <person name="Rios-Valencia D.G."/>
            <person name="Calderon-Gallegos A."/>
            <person name="de la Torre P."/>
            <person name="Carrero J.C."/>
            <person name="Sanchez-Flores A."/>
            <person name="Laclette J.P."/>
        </authorList>
    </citation>
    <scope>NUCLEOTIDE SEQUENCE [LARGE SCALE GENOMIC DNA]</scope>
    <source>
        <strain evidence="2">WFUcys</strain>
    </source>
</reference>
<feature type="compositionally biased region" description="Low complexity" evidence="1">
    <location>
        <begin position="46"/>
        <end position="58"/>
    </location>
</feature>
<sequence length="177" mass="19499">MRDAAITNDRGSTSSTPSSQEGAFPNAEDPPFSLPEHEGYTLLENSNMNDHSTSSRSSSENEENSIDWSSDFLSDAAVDEALRRALNSDGAVFGTFPVSAEPECVPDESSPALLWRTPVSEEDRRIPLPEEKAAEIKACLRGFQLPDANLPNWAKQIPEEVWKQRLLQRLSPSSNLP</sequence>
<proteinExistence type="predicted"/>
<comment type="caution">
    <text evidence="2">The sequence shown here is derived from an EMBL/GenBank/DDBJ whole genome shotgun (WGS) entry which is preliminary data.</text>
</comment>
<dbReference type="EMBL" id="JAKROA010000017">
    <property type="protein sequence ID" value="KAL5103482.1"/>
    <property type="molecule type" value="Genomic_DNA"/>
</dbReference>
<accession>A0ABR4Q1D5</accession>
<organism evidence="2 3">
    <name type="scientific">Taenia crassiceps</name>
    <dbReference type="NCBI Taxonomy" id="6207"/>
    <lineage>
        <taxon>Eukaryota</taxon>
        <taxon>Metazoa</taxon>
        <taxon>Spiralia</taxon>
        <taxon>Lophotrochozoa</taxon>
        <taxon>Platyhelminthes</taxon>
        <taxon>Cestoda</taxon>
        <taxon>Eucestoda</taxon>
        <taxon>Cyclophyllidea</taxon>
        <taxon>Taeniidae</taxon>
        <taxon>Taenia</taxon>
    </lineage>
</organism>
<feature type="compositionally biased region" description="Polar residues" evidence="1">
    <location>
        <begin position="9"/>
        <end position="21"/>
    </location>
</feature>
<evidence type="ECO:0000313" key="3">
    <source>
        <dbReference type="Proteomes" id="UP001651158"/>
    </source>
</evidence>
<evidence type="ECO:0000313" key="2">
    <source>
        <dbReference type="EMBL" id="KAL5103482.1"/>
    </source>
</evidence>
<evidence type="ECO:0008006" key="4">
    <source>
        <dbReference type="Google" id="ProtNLM"/>
    </source>
</evidence>